<comment type="similarity">
    <text evidence="1">Belongs to the LOB domain-containing protein family.</text>
</comment>
<dbReference type="GO" id="GO:0009755">
    <property type="term" value="P:hormone-mediated signaling pathway"/>
    <property type="evidence" value="ECO:0007669"/>
    <property type="project" value="TreeGrafter"/>
</dbReference>
<dbReference type="AlphaFoldDB" id="A0AA41VWA2"/>
<feature type="coiled-coil region" evidence="2">
    <location>
        <begin position="87"/>
        <end position="114"/>
    </location>
</feature>
<sequence>MGKHGASCGACKFLRRKCNIGCVFAPYFCFEQSATHFAAVHKVFGASNVSKHLLHLPVQDRSEAAVTISYEALARMRDPTYGCVAEIFALQQQVATLQEEIQKLETQVAASRATNMIANHQRAHAVQAIDSSSSFHFSSSQSQLHDRNLHNYEPSSMMSKINQNAMTLQMNHLFDEEYTNEPNSFWNGKLAMGTEQEILFSDPCWYDVPTISSQSSTGQVISCPSLLDELLL</sequence>
<evidence type="ECO:0000313" key="4">
    <source>
        <dbReference type="EMBL" id="MCL7048652.1"/>
    </source>
</evidence>
<dbReference type="GO" id="GO:0005634">
    <property type="term" value="C:nucleus"/>
    <property type="evidence" value="ECO:0007669"/>
    <property type="project" value="TreeGrafter"/>
</dbReference>
<reference evidence="4" key="1">
    <citation type="submission" date="2022-03" db="EMBL/GenBank/DDBJ databases">
        <title>A functionally conserved STORR gene fusion in Papaver species that diverged 16.8 million years ago.</title>
        <authorList>
            <person name="Catania T."/>
        </authorList>
    </citation>
    <scope>NUCLEOTIDE SEQUENCE</scope>
    <source>
        <strain evidence="4">S-191538</strain>
    </source>
</reference>
<keyword evidence="5" id="KW-1185">Reference proteome</keyword>
<keyword evidence="2" id="KW-0175">Coiled coil</keyword>
<feature type="domain" description="LOB" evidence="3">
    <location>
        <begin position="6"/>
        <end position="108"/>
    </location>
</feature>
<accession>A0AA41VWA2</accession>
<gene>
    <name evidence="4" type="ORF">MKW94_009828</name>
</gene>
<dbReference type="Pfam" id="PF03195">
    <property type="entry name" value="LOB"/>
    <property type="match status" value="1"/>
</dbReference>
<evidence type="ECO:0000256" key="1">
    <source>
        <dbReference type="ARBA" id="ARBA00005474"/>
    </source>
</evidence>
<dbReference type="GO" id="GO:0045893">
    <property type="term" value="P:positive regulation of DNA-templated transcription"/>
    <property type="evidence" value="ECO:0007669"/>
    <property type="project" value="TreeGrafter"/>
</dbReference>
<dbReference type="PANTHER" id="PTHR31529">
    <property type="entry name" value="LOB DOMAIN CONTAINING PROTEIN"/>
    <property type="match status" value="1"/>
</dbReference>
<dbReference type="InterPro" id="IPR004883">
    <property type="entry name" value="LOB"/>
</dbReference>
<dbReference type="PROSITE" id="PS50891">
    <property type="entry name" value="LOB"/>
    <property type="match status" value="1"/>
</dbReference>
<proteinExistence type="inferred from homology"/>
<dbReference type="EMBL" id="JAJJMA010306967">
    <property type="protein sequence ID" value="MCL7048652.1"/>
    <property type="molecule type" value="Genomic_DNA"/>
</dbReference>
<evidence type="ECO:0000313" key="5">
    <source>
        <dbReference type="Proteomes" id="UP001177140"/>
    </source>
</evidence>
<evidence type="ECO:0000256" key="2">
    <source>
        <dbReference type="SAM" id="Coils"/>
    </source>
</evidence>
<comment type="caution">
    <text evidence="4">The sequence shown here is derived from an EMBL/GenBank/DDBJ whole genome shotgun (WGS) entry which is preliminary data.</text>
</comment>
<evidence type="ECO:0000259" key="3">
    <source>
        <dbReference type="PROSITE" id="PS50891"/>
    </source>
</evidence>
<dbReference type="PANTHER" id="PTHR31529:SF23">
    <property type="entry name" value="LOB DOMAIN-CONTAINING PROTEIN 16"/>
    <property type="match status" value="1"/>
</dbReference>
<organism evidence="4 5">
    <name type="scientific">Papaver nudicaule</name>
    <name type="common">Iceland poppy</name>
    <dbReference type="NCBI Taxonomy" id="74823"/>
    <lineage>
        <taxon>Eukaryota</taxon>
        <taxon>Viridiplantae</taxon>
        <taxon>Streptophyta</taxon>
        <taxon>Embryophyta</taxon>
        <taxon>Tracheophyta</taxon>
        <taxon>Spermatophyta</taxon>
        <taxon>Magnoliopsida</taxon>
        <taxon>Ranunculales</taxon>
        <taxon>Papaveraceae</taxon>
        <taxon>Papaveroideae</taxon>
        <taxon>Papaver</taxon>
    </lineage>
</organism>
<dbReference type="Proteomes" id="UP001177140">
    <property type="component" value="Unassembled WGS sequence"/>
</dbReference>
<protein>
    <recommendedName>
        <fullName evidence="3">LOB domain-containing protein</fullName>
    </recommendedName>
</protein>
<name>A0AA41VWA2_PAPNU</name>